<evidence type="ECO:0000259" key="6">
    <source>
        <dbReference type="Pfam" id="PF01212"/>
    </source>
</evidence>
<dbReference type="PANTHER" id="PTHR48097:SF9">
    <property type="entry name" value="L-THREONINE ALDOLASE"/>
    <property type="match status" value="1"/>
</dbReference>
<accession>A0A4T0N0N9</accession>
<dbReference type="OrthoDB" id="10261951at2759"/>
<evidence type="ECO:0000256" key="4">
    <source>
        <dbReference type="ARBA" id="ARBA00023239"/>
    </source>
</evidence>
<dbReference type="Pfam" id="PF01212">
    <property type="entry name" value="Beta_elim_lyase"/>
    <property type="match status" value="1"/>
</dbReference>
<name>A0A4T0N0N9_9BASI</name>
<dbReference type="AlphaFoldDB" id="A0A4T0N0N9"/>
<evidence type="ECO:0000313" key="7">
    <source>
        <dbReference type="EMBL" id="TIB77804.1"/>
    </source>
</evidence>
<comment type="caution">
    <text evidence="7">The sequence shown here is derived from an EMBL/GenBank/DDBJ whole genome shotgun (WGS) entry which is preliminary data.</text>
</comment>
<dbReference type="InterPro" id="IPR001597">
    <property type="entry name" value="ArAA_b-elim_lyase/Thr_aldolase"/>
</dbReference>
<evidence type="ECO:0000256" key="5">
    <source>
        <dbReference type="PIRSR" id="PIRSR017617-1"/>
    </source>
</evidence>
<dbReference type="Gene3D" id="3.90.1150.10">
    <property type="entry name" value="Aspartate Aminotransferase, domain 1"/>
    <property type="match status" value="1"/>
</dbReference>
<dbReference type="InterPro" id="IPR023603">
    <property type="entry name" value="Low_specificity_L-TA-like"/>
</dbReference>
<comment type="cofactor">
    <cofactor evidence="1">
        <name>pyridoxal 5'-phosphate</name>
        <dbReference type="ChEBI" id="CHEBI:597326"/>
    </cofactor>
</comment>
<evidence type="ECO:0000313" key="10">
    <source>
        <dbReference type="Proteomes" id="UP000310685"/>
    </source>
</evidence>
<sequence>MRNIIRTITTNARRLESLGRDFRTDTITAPVRVIKPIFRTDEMLAYSVKHSSRGDDVYGEDESTSNFEKKIAKMTGKPAAMFCVSGTMSNQIGLRTHLHQPPHSVLCDAHAHIYKYEAGGLAFHSQAQITPVEPTNGHHLQLNDIQAHATLEDDIHYAPTRIISLENTKNGLVFPQSETEKISEWASSNNLIMHLDGARIWNVSAATGLSIDKLCQPYDSVSLCLSKGIGAPIGSILVGSEKVITKAKWFRKLFGGGIRQSGFLAEAADFALENHFPLLPKTHERAKRIAEGFEQAKIRIISPVETSMVFFDSSTIGFSLEEFIQRVKDRAGITISSNRIVVHHQITDEAVENLVQVAIEMSQEKRNPLSSAIGQFGQIYQRFKTN</sequence>
<evidence type="ECO:0000256" key="3">
    <source>
        <dbReference type="ARBA" id="ARBA00022898"/>
    </source>
</evidence>
<dbReference type="PANTHER" id="PTHR48097">
    <property type="entry name" value="L-THREONINE ALDOLASE-RELATED"/>
    <property type="match status" value="1"/>
</dbReference>
<keyword evidence="3" id="KW-0663">Pyridoxal phosphate</keyword>
<dbReference type="InterPro" id="IPR015422">
    <property type="entry name" value="PyrdxlP-dep_Trfase_small"/>
</dbReference>
<evidence type="ECO:0000313" key="8">
    <source>
        <dbReference type="EMBL" id="TIC70448.1"/>
    </source>
</evidence>
<gene>
    <name evidence="8" type="ORF">E3Q03_01032</name>
    <name evidence="7" type="ORF">E3Q22_02898</name>
</gene>
<evidence type="ECO:0000256" key="1">
    <source>
        <dbReference type="ARBA" id="ARBA00001933"/>
    </source>
</evidence>
<keyword evidence="4" id="KW-0456">Lyase</keyword>
<dbReference type="Gene3D" id="3.40.640.10">
    <property type="entry name" value="Type I PLP-dependent aspartate aminotransferase-like (Major domain)"/>
    <property type="match status" value="1"/>
</dbReference>
<protein>
    <recommendedName>
        <fullName evidence="6">Aromatic amino acid beta-eliminating lyase/threonine aldolase domain-containing protein</fullName>
    </recommendedName>
</protein>
<dbReference type="EMBL" id="SPRV01000007">
    <property type="protein sequence ID" value="TIC70448.1"/>
    <property type="molecule type" value="Genomic_DNA"/>
</dbReference>
<organism evidence="7 10">
    <name type="scientific">Wallemia mellicola</name>
    <dbReference type="NCBI Taxonomy" id="1708541"/>
    <lineage>
        <taxon>Eukaryota</taxon>
        <taxon>Fungi</taxon>
        <taxon>Dikarya</taxon>
        <taxon>Basidiomycota</taxon>
        <taxon>Wallemiomycotina</taxon>
        <taxon>Wallemiomycetes</taxon>
        <taxon>Wallemiales</taxon>
        <taxon>Wallemiaceae</taxon>
        <taxon>Wallemia</taxon>
    </lineage>
</organism>
<dbReference type="EMBL" id="SPRC01000031">
    <property type="protein sequence ID" value="TIB77804.1"/>
    <property type="molecule type" value="Genomic_DNA"/>
</dbReference>
<dbReference type="GO" id="GO:0006567">
    <property type="term" value="P:L-threonine catabolic process"/>
    <property type="evidence" value="ECO:0007669"/>
    <property type="project" value="TreeGrafter"/>
</dbReference>
<dbReference type="PIRSF" id="PIRSF017617">
    <property type="entry name" value="Thr_aldolase"/>
    <property type="match status" value="1"/>
</dbReference>
<dbReference type="GO" id="GO:0008732">
    <property type="term" value="F:L-allo-threonine aldolase activity"/>
    <property type="evidence" value="ECO:0007669"/>
    <property type="project" value="TreeGrafter"/>
</dbReference>
<feature type="domain" description="Aromatic amino acid beta-eliminating lyase/threonine aldolase" evidence="6">
    <location>
        <begin position="21"/>
        <end position="312"/>
    </location>
</feature>
<dbReference type="Proteomes" id="UP000310685">
    <property type="component" value="Unassembled WGS sequence"/>
</dbReference>
<dbReference type="Proteomes" id="UP000305362">
    <property type="component" value="Unassembled WGS sequence"/>
</dbReference>
<dbReference type="InterPro" id="IPR015421">
    <property type="entry name" value="PyrdxlP-dep_Trfase_major"/>
</dbReference>
<proteinExistence type="inferred from homology"/>
<evidence type="ECO:0000256" key="2">
    <source>
        <dbReference type="ARBA" id="ARBA00006966"/>
    </source>
</evidence>
<dbReference type="InterPro" id="IPR015424">
    <property type="entry name" value="PyrdxlP-dep_Trfase"/>
</dbReference>
<feature type="modified residue" description="N6-(pyridoxal phosphate)lysine" evidence="5">
    <location>
        <position position="227"/>
    </location>
</feature>
<dbReference type="NCBIfam" id="NF041359">
    <property type="entry name" value="GntG_guanitoxin"/>
    <property type="match status" value="1"/>
</dbReference>
<reference evidence="9 10" key="1">
    <citation type="submission" date="2019-03" db="EMBL/GenBank/DDBJ databases">
        <title>Sequencing 25 genomes of Wallemia mellicola.</title>
        <authorList>
            <person name="Gostincar C."/>
        </authorList>
    </citation>
    <scope>NUCLEOTIDE SEQUENCE [LARGE SCALE GENOMIC DNA]</scope>
    <source>
        <strain evidence="8 9">EXF-1277</strain>
        <strain evidence="7 10">EXF-6152</strain>
    </source>
</reference>
<evidence type="ECO:0000313" key="9">
    <source>
        <dbReference type="Proteomes" id="UP000305362"/>
    </source>
</evidence>
<dbReference type="GO" id="GO:0006545">
    <property type="term" value="P:glycine biosynthetic process"/>
    <property type="evidence" value="ECO:0007669"/>
    <property type="project" value="TreeGrafter"/>
</dbReference>
<dbReference type="SUPFAM" id="SSF53383">
    <property type="entry name" value="PLP-dependent transferases"/>
    <property type="match status" value="1"/>
</dbReference>
<dbReference type="GO" id="GO:0005829">
    <property type="term" value="C:cytosol"/>
    <property type="evidence" value="ECO:0007669"/>
    <property type="project" value="TreeGrafter"/>
</dbReference>
<dbReference type="FunFam" id="3.40.640.10:FF:000030">
    <property type="entry name" value="Low-specificity L-threonine aldolase"/>
    <property type="match status" value="1"/>
</dbReference>
<comment type="similarity">
    <text evidence="2">Belongs to the threonine aldolase family.</text>
</comment>